<dbReference type="InterPro" id="IPR006638">
    <property type="entry name" value="Elp3/MiaA/NifB-like_rSAM"/>
</dbReference>
<sequence length="466" mass="53419">MSVLLTHGYFLAEDAKEQEIMRPYPPLGLLYISAFLLQNGIENKVLDSTFSSFDNFKDYIHDHQPKVIAIYTNLMTKIRVLEMAKYAKEILPETSIIFGGPDVTYNTENYLKHGADYLVIGEGENSMLELTQHLLGEKKEAPKHIDGIAFMDDNGSVVKTNARTKVRDIDELPIPNRSAIDIPKYLEVWKEHHGQNAINISTQRGCPYTCKWCSTAVYGQSYRRRSPKLVVEELKQLIEEYKPDTFWFVDDVFTVSHKWLKEFCETLTQENVSIQFECISRADRMNSEVIYLLKEAGCFRVWIGAESGSQKIVDAMDRRVSVQHVRNMIVETQKHGIQAGTFIMLGYPGETMEDIKETIHHLKVSNPDHFTITVAYPIKGTSLYDDINHHIITDNDWATSTDRDIDFKRTYSRRFYDFAVKYIINEVQINKSKGKKGGVFNKAKLRLKSKMASIGMLLSKIGLLSS</sequence>
<evidence type="ECO:0000256" key="5">
    <source>
        <dbReference type="ARBA" id="ARBA00022723"/>
    </source>
</evidence>
<name>A0A1I0NNQ3_9BACT</name>
<dbReference type="SMART" id="SM00729">
    <property type="entry name" value="Elp3"/>
    <property type="match status" value="1"/>
</dbReference>
<evidence type="ECO:0000256" key="6">
    <source>
        <dbReference type="ARBA" id="ARBA00023004"/>
    </source>
</evidence>
<dbReference type="SFLD" id="SFLDG01123">
    <property type="entry name" value="methyltransferase_(Class_B)"/>
    <property type="match status" value="1"/>
</dbReference>
<evidence type="ECO:0000256" key="1">
    <source>
        <dbReference type="ARBA" id="ARBA00001966"/>
    </source>
</evidence>
<dbReference type="PANTHER" id="PTHR43409:SF7">
    <property type="entry name" value="BLL1977 PROTEIN"/>
    <property type="match status" value="1"/>
</dbReference>
<feature type="domain" description="B12-binding" evidence="8">
    <location>
        <begin position="6"/>
        <end position="141"/>
    </location>
</feature>
<evidence type="ECO:0000313" key="11">
    <source>
        <dbReference type="Proteomes" id="UP000199437"/>
    </source>
</evidence>
<evidence type="ECO:0000256" key="2">
    <source>
        <dbReference type="ARBA" id="ARBA00022603"/>
    </source>
</evidence>
<dbReference type="OrthoDB" id="9801424at2"/>
<dbReference type="GO" id="GO:0003824">
    <property type="term" value="F:catalytic activity"/>
    <property type="evidence" value="ECO:0007669"/>
    <property type="project" value="InterPro"/>
</dbReference>
<reference evidence="11" key="1">
    <citation type="submission" date="2016-10" db="EMBL/GenBank/DDBJ databases">
        <authorList>
            <person name="Varghese N."/>
            <person name="Submissions S."/>
        </authorList>
    </citation>
    <scope>NUCLEOTIDE SEQUENCE [LARGE SCALE GENOMIC DNA]</scope>
    <source>
        <strain evidence="11">CGMCC 1.12402</strain>
    </source>
</reference>
<dbReference type="AlphaFoldDB" id="A0A1I0NNQ3"/>
<dbReference type="GeneID" id="99986044"/>
<comment type="cofactor">
    <cofactor evidence="1">
        <name>[4Fe-4S] cluster</name>
        <dbReference type="ChEBI" id="CHEBI:49883"/>
    </cofactor>
</comment>
<keyword evidence="4" id="KW-0949">S-adenosyl-L-methionine</keyword>
<evidence type="ECO:0000259" key="8">
    <source>
        <dbReference type="PROSITE" id="PS51332"/>
    </source>
</evidence>
<dbReference type="SFLD" id="SFLDG01082">
    <property type="entry name" value="B12-binding_domain_containing"/>
    <property type="match status" value="1"/>
</dbReference>
<gene>
    <name evidence="10" type="ORF">SAMN05216290_1314</name>
</gene>
<dbReference type="Gene3D" id="3.40.50.280">
    <property type="entry name" value="Cobalamin-binding domain"/>
    <property type="match status" value="1"/>
</dbReference>
<dbReference type="GO" id="GO:0046872">
    <property type="term" value="F:metal ion binding"/>
    <property type="evidence" value="ECO:0007669"/>
    <property type="project" value="UniProtKB-KW"/>
</dbReference>
<proteinExistence type="predicted"/>
<dbReference type="PROSITE" id="PS51332">
    <property type="entry name" value="B12_BINDING"/>
    <property type="match status" value="1"/>
</dbReference>
<accession>A0A1I0NNQ3</accession>
<keyword evidence="6" id="KW-0408">Iron</keyword>
<dbReference type="InterPro" id="IPR051198">
    <property type="entry name" value="BchE-like"/>
</dbReference>
<dbReference type="CDD" id="cd02068">
    <property type="entry name" value="radical_SAM_B12_BD"/>
    <property type="match status" value="1"/>
</dbReference>
<dbReference type="Pfam" id="PF02310">
    <property type="entry name" value="B12-binding"/>
    <property type="match status" value="1"/>
</dbReference>
<dbReference type="STRING" id="1267423.SAMN05216290_1314"/>
<dbReference type="PANTHER" id="PTHR43409">
    <property type="entry name" value="ANAEROBIC MAGNESIUM-PROTOPORPHYRIN IX MONOMETHYL ESTER CYCLASE-RELATED"/>
    <property type="match status" value="1"/>
</dbReference>
<dbReference type="Pfam" id="PF04055">
    <property type="entry name" value="Radical_SAM"/>
    <property type="match status" value="1"/>
</dbReference>
<dbReference type="Gene3D" id="3.80.30.20">
    <property type="entry name" value="tm_1862 like domain"/>
    <property type="match status" value="1"/>
</dbReference>
<dbReference type="InterPro" id="IPR007197">
    <property type="entry name" value="rSAM"/>
</dbReference>
<dbReference type="CDD" id="cd01335">
    <property type="entry name" value="Radical_SAM"/>
    <property type="match status" value="1"/>
</dbReference>
<dbReference type="PROSITE" id="PS51918">
    <property type="entry name" value="RADICAL_SAM"/>
    <property type="match status" value="1"/>
</dbReference>
<keyword evidence="5" id="KW-0479">Metal-binding</keyword>
<keyword evidence="7" id="KW-0411">Iron-sulfur</keyword>
<evidence type="ECO:0000256" key="4">
    <source>
        <dbReference type="ARBA" id="ARBA00022691"/>
    </source>
</evidence>
<dbReference type="GO" id="GO:0031419">
    <property type="term" value="F:cobalamin binding"/>
    <property type="evidence" value="ECO:0007669"/>
    <property type="project" value="InterPro"/>
</dbReference>
<dbReference type="InterPro" id="IPR034466">
    <property type="entry name" value="Methyltransferase_Class_B"/>
</dbReference>
<protein>
    <submittedName>
        <fullName evidence="10">Radical SAM superfamily enzyme YgiQ, UPF0313 family</fullName>
    </submittedName>
</protein>
<keyword evidence="3" id="KW-0808">Transferase</keyword>
<dbReference type="GO" id="GO:0051539">
    <property type="term" value="F:4 iron, 4 sulfur cluster binding"/>
    <property type="evidence" value="ECO:0007669"/>
    <property type="project" value="UniProtKB-KW"/>
</dbReference>
<dbReference type="SFLD" id="SFLDS00029">
    <property type="entry name" value="Radical_SAM"/>
    <property type="match status" value="1"/>
</dbReference>
<dbReference type="InterPro" id="IPR006158">
    <property type="entry name" value="Cobalamin-bd"/>
</dbReference>
<evidence type="ECO:0000313" key="10">
    <source>
        <dbReference type="EMBL" id="SEW02513.1"/>
    </source>
</evidence>
<dbReference type="RefSeq" id="WP_090257710.1">
    <property type="nucleotide sequence ID" value="NZ_FOIR01000001.1"/>
</dbReference>
<dbReference type="EMBL" id="FOIR01000001">
    <property type="protein sequence ID" value="SEW02513.1"/>
    <property type="molecule type" value="Genomic_DNA"/>
</dbReference>
<evidence type="ECO:0000256" key="3">
    <source>
        <dbReference type="ARBA" id="ARBA00022679"/>
    </source>
</evidence>
<feature type="domain" description="Radical SAM core" evidence="9">
    <location>
        <begin position="192"/>
        <end position="417"/>
    </location>
</feature>
<evidence type="ECO:0000256" key="7">
    <source>
        <dbReference type="ARBA" id="ARBA00023014"/>
    </source>
</evidence>
<keyword evidence="2" id="KW-0489">Methyltransferase</keyword>
<dbReference type="SUPFAM" id="SSF102114">
    <property type="entry name" value="Radical SAM enzymes"/>
    <property type="match status" value="1"/>
</dbReference>
<keyword evidence="11" id="KW-1185">Reference proteome</keyword>
<dbReference type="InterPro" id="IPR023404">
    <property type="entry name" value="rSAM_horseshoe"/>
</dbReference>
<dbReference type="Proteomes" id="UP000199437">
    <property type="component" value="Unassembled WGS sequence"/>
</dbReference>
<evidence type="ECO:0000259" key="9">
    <source>
        <dbReference type="PROSITE" id="PS51918"/>
    </source>
</evidence>
<organism evidence="10 11">
    <name type="scientific">Roseivirga pacifica</name>
    <dbReference type="NCBI Taxonomy" id="1267423"/>
    <lineage>
        <taxon>Bacteria</taxon>
        <taxon>Pseudomonadati</taxon>
        <taxon>Bacteroidota</taxon>
        <taxon>Cytophagia</taxon>
        <taxon>Cytophagales</taxon>
        <taxon>Roseivirgaceae</taxon>
        <taxon>Roseivirga</taxon>
    </lineage>
</organism>
<dbReference type="InterPro" id="IPR058240">
    <property type="entry name" value="rSAM_sf"/>
</dbReference>